<keyword evidence="2" id="KW-1185">Reference proteome</keyword>
<evidence type="ECO:0000313" key="1">
    <source>
        <dbReference type="EMBL" id="KAJ3116555.1"/>
    </source>
</evidence>
<organism evidence="1 2">
    <name type="scientific">Physocladia obscura</name>
    <dbReference type="NCBI Taxonomy" id="109957"/>
    <lineage>
        <taxon>Eukaryota</taxon>
        <taxon>Fungi</taxon>
        <taxon>Fungi incertae sedis</taxon>
        <taxon>Chytridiomycota</taxon>
        <taxon>Chytridiomycota incertae sedis</taxon>
        <taxon>Chytridiomycetes</taxon>
        <taxon>Chytridiales</taxon>
        <taxon>Chytriomycetaceae</taxon>
        <taxon>Physocladia</taxon>
    </lineage>
</organism>
<reference evidence="1" key="1">
    <citation type="submission" date="2020-05" db="EMBL/GenBank/DDBJ databases">
        <title>Phylogenomic resolution of chytrid fungi.</title>
        <authorList>
            <person name="Stajich J.E."/>
            <person name="Amses K."/>
            <person name="Simmons R."/>
            <person name="Seto K."/>
            <person name="Myers J."/>
            <person name="Bonds A."/>
            <person name="Quandt C.A."/>
            <person name="Barry K."/>
            <person name="Liu P."/>
            <person name="Grigoriev I."/>
            <person name="Longcore J.E."/>
            <person name="James T.Y."/>
        </authorList>
    </citation>
    <scope>NUCLEOTIDE SEQUENCE</scope>
    <source>
        <strain evidence="1">JEL0513</strain>
    </source>
</reference>
<sequence>MNQPNGYPSISVRRSNSVGGALMHEAQYSQHTVPLMPSANRYAQQQQQKQKHMQYNEWIRKSQNDEEVRVLREELEIAKQIIEKQAYTNKMLTFQQKCQTEQAEQAQQFEGSRSFSGHYHQQNIPQQYSVSLNSSDSTAFFSTLSYGPANANISSNNIFRTASVASKPSSTSSTKLEKSKSISGWTGKSSIRHSNEISDIIIDEICNFEVYSTFPQHIAIKCVMKIKEYYYQSSGKGDGANMAIMAILYVCDLADPEFTRRGLETLELLYATAGVLFWSSVSLNLNFWVHFLEHRKFLTEAEKAIAKPMTPFEKDNIKFLCGMFASWYLVDASKQDLEVAGNIQDPTVFIKNFFEALYRAGYEFPSGSLDHIPADKIKAITAWSFKKPPFTLNKV</sequence>
<name>A0AAD5XF57_9FUNG</name>
<proteinExistence type="predicted"/>
<dbReference type="AlphaFoldDB" id="A0AAD5XF57"/>
<accession>A0AAD5XF57</accession>
<evidence type="ECO:0000313" key="2">
    <source>
        <dbReference type="Proteomes" id="UP001211907"/>
    </source>
</evidence>
<dbReference type="Proteomes" id="UP001211907">
    <property type="component" value="Unassembled WGS sequence"/>
</dbReference>
<protein>
    <submittedName>
        <fullName evidence="1">Uncharacterized protein</fullName>
    </submittedName>
</protein>
<dbReference type="EMBL" id="JADGJH010001221">
    <property type="protein sequence ID" value="KAJ3116555.1"/>
    <property type="molecule type" value="Genomic_DNA"/>
</dbReference>
<gene>
    <name evidence="1" type="ORF">HK100_001031</name>
</gene>
<comment type="caution">
    <text evidence="1">The sequence shown here is derived from an EMBL/GenBank/DDBJ whole genome shotgun (WGS) entry which is preliminary data.</text>
</comment>